<gene>
    <name evidence="8" type="ORF">SAMN02745152_00967</name>
</gene>
<evidence type="ECO:0000313" key="9">
    <source>
        <dbReference type="Proteomes" id="UP000190395"/>
    </source>
</evidence>
<keyword evidence="5 7" id="KW-0472">Membrane</keyword>
<sequence>MTDILESNNPLSTASSTEKTSSRTKAKNPAFVIMCRELKSYFSSPIAYIVTGLFTLASGFLFFNTFFLANRAELRQFFGLLPVLFSFFIPALSMRSFAEEKKSTSLETLLTLPVTVFDVVAGKFLAVFISGLVLLIPSLFYVLTCFIFGSPDAGPILGGYLGSIFLTAGFSAIGIFASSTTKNQIIAFFEAFAICIILTLLSNFAVFLPAFLVRTVTYLSSLSHFESICRGIIDSRDIVYFVSLTVIFFALTVRSVKNGQK</sequence>
<feature type="transmembrane region" description="Helical" evidence="7">
    <location>
        <begin position="124"/>
        <end position="149"/>
    </location>
</feature>
<feature type="compositionally biased region" description="Polar residues" evidence="6">
    <location>
        <begin position="1"/>
        <end position="19"/>
    </location>
</feature>
<reference evidence="8 9" key="1">
    <citation type="submission" date="2017-02" db="EMBL/GenBank/DDBJ databases">
        <authorList>
            <person name="Peterson S.W."/>
        </authorList>
    </citation>
    <scope>NUCLEOTIDE SEQUENCE [LARGE SCALE GENOMIC DNA]</scope>
    <source>
        <strain evidence="8 9">ATCC BAA-909</strain>
    </source>
</reference>
<dbReference type="OrthoDB" id="9794512at2"/>
<dbReference type="RefSeq" id="WP_078930713.1">
    <property type="nucleotide sequence ID" value="NZ_CAMCOW010000027.1"/>
</dbReference>
<dbReference type="PANTHER" id="PTHR30294">
    <property type="entry name" value="MEMBRANE COMPONENT OF ABC TRANSPORTER YHHJ-RELATED"/>
    <property type="match status" value="1"/>
</dbReference>
<evidence type="ECO:0000256" key="1">
    <source>
        <dbReference type="ARBA" id="ARBA00004651"/>
    </source>
</evidence>
<keyword evidence="9" id="KW-1185">Reference proteome</keyword>
<feature type="transmembrane region" description="Helical" evidence="7">
    <location>
        <begin position="188"/>
        <end position="212"/>
    </location>
</feature>
<evidence type="ECO:0000256" key="7">
    <source>
        <dbReference type="SAM" id="Phobius"/>
    </source>
</evidence>
<evidence type="ECO:0000256" key="2">
    <source>
        <dbReference type="ARBA" id="ARBA00022475"/>
    </source>
</evidence>
<dbReference type="GO" id="GO:0140359">
    <property type="term" value="F:ABC-type transporter activity"/>
    <property type="evidence" value="ECO:0007669"/>
    <property type="project" value="InterPro"/>
</dbReference>
<keyword evidence="3 7" id="KW-0812">Transmembrane</keyword>
<feature type="transmembrane region" description="Helical" evidence="7">
    <location>
        <begin position="46"/>
        <end position="68"/>
    </location>
</feature>
<feature type="transmembrane region" description="Helical" evidence="7">
    <location>
        <begin position="238"/>
        <end position="256"/>
    </location>
</feature>
<dbReference type="GeneID" id="303367220"/>
<dbReference type="GO" id="GO:0005886">
    <property type="term" value="C:plasma membrane"/>
    <property type="evidence" value="ECO:0007669"/>
    <property type="project" value="UniProtKB-SubCell"/>
</dbReference>
<dbReference type="PANTHER" id="PTHR30294:SF29">
    <property type="entry name" value="MULTIDRUG ABC TRANSPORTER PERMEASE YBHS-RELATED"/>
    <property type="match status" value="1"/>
</dbReference>
<feature type="region of interest" description="Disordered" evidence="6">
    <location>
        <begin position="1"/>
        <end position="22"/>
    </location>
</feature>
<comment type="subcellular location">
    <subcellularLocation>
        <location evidence="1">Cell membrane</location>
        <topology evidence="1">Multi-pass membrane protein</topology>
    </subcellularLocation>
</comment>
<keyword evidence="2" id="KW-1003">Cell membrane</keyword>
<dbReference type="Proteomes" id="UP000190395">
    <property type="component" value="Unassembled WGS sequence"/>
</dbReference>
<organism evidence="8 9">
    <name type="scientific">Treponema berlinense</name>
    <dbReference type="NCBI Taxonomy" id="225004"/>
    <lineage>
        <taxon>Bacteria</taxon>
        <taxon>Pseudomonadati</taxon>
        <taxon>Spirochaetota</taxon>
        <taxon>Spirochaetia</taxon>
        <taxon>Spirochaetales</taxon>
        <taxon>Treponemataceae</taxon>
        <taxon>Treponema</taxon>
    </lineage>
</organism>
<evidence type="ECO:0000256" key="4">
    <source>
        <dbReference type="ARBA" id="ARBA00022989"/>
    </source>
</evidence>
<dbReference type="EMBL" id="FUXC01000004">
    <property type="protein sequence ID" value="SJZ69537.1"/>
    <property type="molecule type" value="Genomic_DNA"/>
</dbReference>
<dbReference type="AlphaFoldDB" id="A0A1T4MRS4"/>
<evidence type="ECO:0000313" key="8">
    <source>
        <dbReference type="EMBL" id="SJZ69537.1"/>
    </source>
</evidence>
<dbReference type="InterPro" id="IPR051449">
    <property type="entry name" value="ABC-2_transporter_component"/>
</dbReference>
<keyword evidence="4 7" id="KW-1133">Transmembrane helix</keyword>
<accession>A0A1T4MRS4</accession>
<feature type="transmembrane region" description="Helical" evidence="7">
    <location>
        <begin position="74"/>
        <end position="92"/>
    </location>
</feature>
<evidence type="ECO:0000256" key="5">
    <source>
        <dbReference type="ARBA" id="ARBA00023136"/>
    </source>
</evidence>
<dbReference type="Pfam" id="PF12679">
    <property type="entry name" value="ABC2_membrane_2"/>
    <property type="match status" value="1"/>
</dbReference>
<proteinExistence type="predicted"/>
<feature type="transmembrane region" description="Helical" evidence="7">
    <location>
        <begin position="155"/>
        <end position="176"/>
    </location>
</feature>
<evidence type="ECO:0000256" key="6">
    <source>
        <dbReference type="SAM" id="MobiDB-lite"/>
    </source>
</evidence>
<protein>
    <submittedName>
        <fullName evidence="8">ABC-2 type transport system permease protein</fullName>
    </submittedName>
</protein>
<dbReference type="STRING" id="225004.SAMN02745152_00967"/>
<evidence type="ECO:0000256" key="3">
    <source>
        <dbReference type="ARBA" id="ARBA00022692"/>
    </source>
</evidence>
<name>A0A1T4MRS4_9SPIR</name>